<proteinExistence type="predicted"/>
<sequence length="693" mass="73046">MSIDQDVRPSVAVVLDGLGPGPELDAVLDEFSAAALAGEDLAAYLRACARQQARAESRTLTAMHHLGRARAGSTERYSGCDEFSGDEVAAVLCWSRSMATRKLGLAEDLEVRLPAVGEAVWEGRLDVVRASRLCEWTRDVPDDLARHVGDVLLPVAAGMPLGELIDRIEQVVIELDPGWAARREAKARRNGRLILQANPSGTATLSLVDVAATSGLAMRDRVDALAAAVRSLGVLTPVGVLRKEVAERLLDGSLAGLDDRAVAVLLAAEYHAPGDDAGPGDDPGPDDPSGGPGDGGPSGGPGGGGPGGGGAGGGGPSGGPSGGPGDGESGDGGPSDVRADDDSSSTGGSDDDGGNPVAGAAAGTGTNPGQGLLDLPDLPDPAGEARDPEPFPLLLEGPEPGPGRVRAGVGEVRLRLTTALGLDDLPGQVPGYGIVLARQARQLLGRHRRGEWRVVCTDDQGRLQHVLLARRRPHRPRPGGSGQRCRAIVELHVPTTLLAALDPRDHGAWAALLAELQRRLAELPLAGGPPTATVADLYRRRPRVEIDRWTRVRDRCCVAPACRRRAQASDLDHTLDHAFGGPSLDWNLGVLDRHHHRAKHHGGWTVHQPAPGHFRWRTRAGIRHTTRPKKILQEPVAPRPAVRPRPLPDDGPAWADDDHPDWRACYRRRTGLAEPQRTMPGPAVHPDGDPPPF</sequence>
<evidence type="ECO:0000256" key="1">
    <source>
        <dbReference type="SAM" id="MobiDB-lite"/>
    </source>
</evidence>
<name>A0ABP9A4K9_9PSEU</name>
<dbReference type="InterPro" id="IPR003615">
    <property type="entry name" value="HNH_nuc"/>
</dbReference>
<dbReference type="Proteomes" id="UP001500928">
    <property type="component" value="Unassembled WGS sequence"/>
</dbReference>
<dbReference type="CDD" id="cd00085">
    <property type="entry name" value="HNHc"/>
    <property type="match status" value="1"/>
</dbReference>
<feature type="domain" description="DUF222" evidence="2">
    <location>
        <begin position="49"/>
        <end position="229"/>
    </location>
</feature>
<reference evidence="4" key="1">
    <citation type="journal article" date="2019" name="Int. J. Syst. Evol. Microbiol.">
        <title>The Global Catalogue of Microorganisms (GCM) 10K type strain sequencing project: providing services to taxonomists for standard genome sequencing and annotation.</title>
        <authorList>
            <consortium name="The Broad Institute Genomics Platform"/>
            <consortium name="The Broad Institute Genome Sequencing Center for Infectious Disease"/>
            <person name="Wu L."/>
            <person name="Ma J."/>
        </authorList>
    </citation>
    <scope>NUCLEOTIDE SEQUENCE [LARGE SCALE GENOMIC DNA]</scope>
    <source>
        <strain evidence="4">JCM 17979</strain>
    </source>
</reference>
<feature type="compositionally biased region" description="Low complexity" evidence="1">
    <location>
        <begin position="392"/>
        <end position="403"/>
    </location>
</feature>
<evidence type="ECO:0000313" key="3">
    <source>
        <dbReference type="EMBL" id="GAA4773234.1"/>
    </source>
</evidence>
<feature type="region of interest" description="Disordered" evidence="1">
    <location>
        <begin position="272"/>
        <end position="403"/>
    </location>
</feature>
<feature type="region of interest" description="Disordered" evidence="1">
    <location>
        <begin position="622"/>
        <end position="693"/>
    </location>
</feature>
<dbReference type="RefSeq" id="WP_345410408.1">
    <property type="nucleotide sequence ID" value="NZ_BAABHO010000001.1"/>
</dbReference>
<evidence type="ECO:0000259" key="2">
    <source>
        <dbReference type="Pfam" id="PF02720"/>
    </source>
</evidence>
<feature type="compositionally biased region" description="Low complexity" evidence="1">
    <location>
        <begin position="344"/>
        <end position="376"/>
    </location>
</feature>
<dbReference type="EMBL" id="BAABHO010000001">
    <property type="protein sequence ID" value="GAA4773234.1"/>
    <property type="molecule type" value="Genomic_DNA"/>
</dbReference>
<evidence type="ECO:0000313" key="4">
    <source>
        <dbReference type="Proteomes" id="UP001500928"/>
    </source>
</evidence>
<dbReference type="InterPro" id="IPR003870">
    <property type="entry name" value="DUF222"/>
</dbReference>
<dbReference type="Pfam" id="PF02720">
    <property type="entry name" value="DUF222"/>
    <property type="match status" value="1"/>
</dbReference>
<keyword evidence="4" id="KW-1185">Reference proteome</keyword>
<organism evidence="3 4">
    <name type="scientific">Actinomycetospora chlora</name>
    <dbReference type="NCBI Taxonomy" id="663608"/>
    <lineage>
        <taxon>Bacteria</taxon>
        <taxon>Bacillati</taxon>
        <taxon>Actinomycetota</taxon>
        <taxon>Actinomycetes</taxon>
        <taxon>Pseudonocardiales</taxon>
        <taxon>Pseudonocardiaceae</taxon>
        <taxon>Actinomycetospora</taxon>
    </lineage>
</organism>
<accession>A0ABP9A4K9</accession>
<gene>
    <name evidence="3" type="ORF">GCM10023200_02060</name>
</gene>
<protein>
    <recommendedName>
        <fullName evidence="2">DUF222 domain-containing protein</fullName>
    </recommendedName>
</protein>
<comment type="caution">
    <text evidence="3">The sequence shown here is derived from an EMBL/GenBank/DDBJ whole genome shotgun (WGS) entry which is preliminary data.</text>
</comment>
<feature type="compositionally biased region" description="Gly residues" evidence="1">
    <location>
        <begin position="290"/>
        <end position="333"/>
    </location>
</feature>